<evidence type="ECO:0000313" key="2">
    <source>
        <dbReference type="EMBL" id="MCX5570425.1"/>
    </source>
</evidence>
<dbReference type="GO" id="GO:0016747">
    <property type="term" value="F:acyltransferase activity, transferring groups other than amino-acyl groups"/>
    <property type="evidence" value="ECO:0007669"/>
    <property type="project" value="InterPro"/>
</dbReference>
<evidence type="ECO:0000259" key="1">
    <source>
        <dbReference type="PROSITE" id="PS51186"/>
    </source>
</evidence>
<reference evidence="2" key="1">
    <citation type="submission" date="2022-11" db="EMBL/GenBank/DDBJ databases">
        <title>Biodiversity and phylogenetic relationships of bacteria.</title>
        <authorList>
            <person name="Machado R.A.R."/>
            <person name="Bhat A."/>
            <person name="Loulou A."/>
            <person name="Kallel S."/>
        </authorList>
    </citation>
    <scope>NUCLEOTIDE SEQUENCE</scope>
    <source>
        <strain evidence="2">K-TC2</strain>
    </source>
</reference>
<dbReference type="Proteomes" id="UP001144805">
    <property type="component" value="Unassembled WGS sequence"/>
</dbReference>
<dbReference type="InterPro" id="IPR000182">
    <property type="entry name" value="GNAT_dom"/>
</dbReference>
<keyword evidence="3" id="KW-1185">Reference proteome</keyword>
<name>A0A9X3IMZ2_9HYPH</name>
<dbReference type="InterPro" id="IPR016181">
    <property type="entry name" value="Acyl_CoA_acyltransferase"/>
</dbReference>
<dbReference type="PROSITE" id="PS51186">
    <property type="entry name" value="GNAT"/>
    <property type="match status" value="1"/>
</dbReference>
<protein>
    <submittedName>
        <fullName evidence="2">GNAT family protein</fullName>
    </submittedName>
</protein>
<dbReference type="AlphaFoldDB" id="A0A9X3IMZ2"/>
<dbReference type="RefSeq" id="WP_266339400.1">
    <property type="nucleotide sequence ID" value="NZ_JAPKNK010000006.1"/>
</dbReference>
<feature type="domain" description="N-acetyltransferase" evidence="1">
    <location>
        <begin position="4"/>
        <end position="161"/>
    </location>
</feature>
<dbReference type="Pfam" id="PF00583">
    <property type="entry name" value="Acetyltransf_1"/>
    <property type="match status" value="1"/>
</dbReference>
<dbReference type="CDD" id="cd04301">
    <property type="entry name" value="NAT_SF"/>
    <property type="match status" value="1"/>
</dbReference>
<sequence>MPEIEVVRATESDIPFIVATERRPGFESLVGRWEAAQHAEAMTEPRYAYFLARALHDGGEPEPLGFALLRDWNGPERSTLLKRIAVAEPGQGHGTALLNGLIDRVFGETQAHRLSLGLFPHNLRARRAYESAGFQAEGISRGSAFVGGQHHDELVMAILRPDWLARKT</sequence>
<gene>
    <name evidence="2" type="ORF">OSH07_14550</name>
</gene>
<dbReference type="EMBL" id="JAPKNK010000006">
    <property type="protein sequence ID" value="MCX5570425.1"/>
    <property type="molecule type" value="Genomic_DNA"/>
</dbReference>
<organism evidence="2 3">
    <name type="scientific">Kaistia nematophila</name>
    <dbReference type="NCBI Taxonomy" id="2994654"/>
    <lineage>
        <taxon>Bacteria</taxon>
        <taxon>Pseudomonadati</taxon>
        <taxon>Pseudomonadota</taxon>
        <taxon>Alphaproteobacteria</taxon>
        <taxon>Hyphomicrobiales</taxon>
        <taxon>Kaistiaceae</taxon>
        <taxon>Kaistia</taxon>
    </lineage>
</organism>
<dbReference type="PANTHER" id="PTHR43415:SF3">
    <property type="entry name" value="GNAT-FAMILY ACETYLTRANSFERASE"/>
    <property type="match status" value="1"/>
</dbReference>
<comment type="caution">
    <text evidence="2">The sequence shown here is derived from an EMBL/GenBank/DDBJ whole genome shotgun (WGS) entry which is preliminary data.</text>
</comment>
<proteinExistence type="predicted"/>
<dbReference type="Gene3D" id="3.40.630.30">
    <property type="match status" value="1"/>
</dbReference>
<evidence type="ECO:0000313" key="3">
    <source>
        <dbReference type="Proteomes" id="UP001144805"/>
    </source>
</evidence>
<dbReference type="SUPFAM" id="SSF55729">
    <property type="entry name" value="Acyl-CoA N-acyltransferases (Nat)"/>
    <property type="match status" value="1"/>
</dbReference>
<accession>A0A9X3IMZ2</accession>
<dbReference type="PANTHER" id="PTHR43415">
    <property type="entry name" value="SPERMIDINE N(1)-ACETYLTRANSFERASE"/>
    <property type="match status" value="1"/>
</dbReference>